<dbReference type="OrthoDB" id="7596428at2"/>
<comment type="caution">
    <text evidence="7">The sequence shown here is derived from an EMBL/GenBank/DDBJ whole genome shotgun (WGS) entry which is preliminary data.</text>
</comment>
<keyword evidence="3 4" id="KW-0408">Iron</keyword>
<gene>
    <name evidence="7" type="ORF">DFR46_0732</name>
</gene>
<accession>A0A3D9FD75</accession>
<feature type="chain" id="PRO_5017800350" evidence="5">
    <location>
        <begin position="22"/>
        <end position="131"/>
    </location>
</feature>
<dbReference type="GO" id="GO:0046872">
    <property type="term" value="F:metal ion binding"/>
    <property type="evidence" value="ECO:0007669"/>
    <property type="project" value="UniProtKB-KW"/>
</dbReference>
<name>A0A3D9FD75_9SPHN</name>
<keyword evidence="5" id="KW-0732">Signal</keyword>
<dbReference type="GO" id="GO:0009055">
    <property type="term" value="F:electron transfer activity"/>
    <property type="evidence" value="ECO:0007669"/>
    <property type="project" value="InterPro"/>
</dbReference>
<dbReference type="SUPFAM" id="SSF46626">
    <property type="entry name" value="Cytochrome c"/>
    <property type="match status" value="1"/>
</dbReference>
<evidence type="ECO:0000313" key="7">
    <source>
        <dbReference type="EMBL" id="RED15729.1"/>
    </source>
</evidence>
<evidence type="ECO:0000256" key="1">
    <source>
        <dbReference type="ARBA" id="ARBA00022617"/>
    </source>
</evidence>
<keyword evidence="8" id="KW-1185">Reference proteome</keyword>
<protein>
    <submittedName>
        <fullName evidence="7">Mono/diheme cytochrome c family protein</fullName>
    </submittedName>
</protein>
<evidence type="ECO:0000259" key="6">
    <source>
        <dbReference type="PROSITE" id="PS51007"/>
    </source>
</evidence>
<dbReference type="AlphaFoldDB" id="A0A3D9FD75"/>
<feature type="domain" description="Cytochrome c" evidence="6">
    <location>
        <begin position="42"/>
        <end position="122"/>
    </location>
</feature>
<dbReference type="RefSeq" id="WP_116235210.1">
    <property type="nucleotide sequence ID" value="NZ_QRDP01000004.1"/>
</dbReference>
<evidence type="ECO:0000256" key="5">
    <source>
        <dbReference type="SAM" id="SignalP"/>
    </source>
</evidence>
<dbReference type="GO" id="GO:0020037">
    <property type="term" value="F:heme binding"/>
    <property type="evidence" value="ECO:0007669"/>
    <property type="project" value="InterPro"/>
</dbReference>
<evidence type="ECO:0000313" key="8">
    <source>
        <dbReference type="Proteomes" id="UP000256310"/>
    </source>
</evidence>
<dbReference type="PROSITE" id="PS51257">
    <property type="entry name" value="PROKAR_LIPOPROTEIN"/>
    <property type="match status" value="1"/>
</dbReference>
<dbReference type="Proteomes" id="UP000256310">
    <property type="component" value="Unassembled WGS sequence"/>
</dbReference>
<evidence type="ECO:0000256" key="4">
    <source>
        <dbReference type="PROSITE-ProRule" id="PRU00433"/>
    </source>
</evidence>
<evidence type="ECO:0000256" key="3">
    <source>
        <dbReference type="ARBA" id="ARBA00023004"/>
    </source>
</evidence>
<dbReference type="Pfam" id="PF00034">
    <property type="entry name" value="Cytochrom_C"/>
    <property type="match status" value="1"/>
</dbReference>
<keyword evidence="2 4" id="KW-0479">Metal-binding</keyword>
<proteinExistence type="predicted"/>
<dbReference type="InterPro" id="IPR009056">
    <property type="entry name" value="Cyt_c-like_dom"/>
</dbReference>
<sequence length="131" mass="14330">MAKTHLLFSLPLLLASCASMDGTQAVGSESPDQPVIQADTSPAAMRGAAFAQSHCSQCHSIEDGFSPRPESPSFAQIVNTPGLTDETLNYWLENSHNFPEIMDFTIAPEQIDDLAQYMLTLKDEDYQPPVQ</sequence>
<feature type="signal peptide" evidence="5">
    <location>
        <begin position="1"/>
        <end position="21"/>
    </location>
</feature>
<dbReference type="Gene3D" id="1.10.760.10">
    <property type="entry name" value="Cytochrome c-like domain"/>
    <property type="match status" value="1"/>
</dbReference>
<keyword evidence="1 4" id="KW-0349">Heme</keyword>
<dbReference type="PROSITE" id="PS51007">
    <property type="entry name" value="CYTC"/>
    <property type="match status" value="1"/>
</dbReference>
<reference evidence="7 8" key="1">
    <citation type="submission" date="2018-07" db="EMBL/GenBank/DDBJ databases">
        <title>Genomic Encyclopedia of Type Strains, Phase IV (KMG-IV): sequencing the most valuable type-strain genomes for metagenomic binning, comparative biology and taxonomic classification.</title>
        <authorList>
            <person name="Goeker M."/>
        </authorList>
    </citation>
    <scope>NUCLEOTIDE SEQUENCE [LARGE SCALE GENOMIC DNA]</scope>
    <source>
        <strain evidence="7 8">DSM 26725</strain>
    </source>
</reference>
<evidence type="ECO:0000256" key="2">
    <source>
        <dbReference type="ARBA" id="ARBA00022723"/>
    </source>
</evidence>
<organism evidence="7 8">
    <name type="scientific">Parasphingopyxis lamellibrachiae</name>
    <dbReference type="NCBI Taxonomy" id="680125"/>
    <lineage>
        <taxon>Bacteria</taxon>
        <taxon>Pseudomonadati</taxon>
        <taxon>Pseudomonadota</taxon>
        <taxon>Alphaproteobacteria</taxon>
        <taxon>Sphingomonadales</taxon>
        <taxon>Sphingomonadaceae</taxon>
        <taxon>Parasphingopyxis</taxon>
    </lineage>
</organism>
<dbReference type="InterPro" id="IPR036909">
    <property type="entry name" value="Cyt_c-like_dom_sf"/>
</dbReference>
<dbReference type="EMBL" id="QRDP01000004">
    <property type="protein sequence ID" value="RED15729.1"/>
    <property type="molecule type" value="Genomic_DNA"/>
</dbReference>